<reference evidence="2" key="1">
    <citation type="submission" date="2021-05" db="EMBL/GenBank/DDBJ databases">
        <authorList>
            <person name="Alioto T."/>
            <person name="Alioto T."/>
            <person name="Gomez Garrido J."/>
        </authorList>
    </citation>
    <scope>NUCLEOTIDE SEQUENCE</scope>
</reference>
<feature type="compositionally biased region" description="Acidic residues" evidence="1">
    <location>
        <begin position="9"/>
        <end position="18"/>
    </location>
</feature>
<sequence length="114" mass="12783">MSENIIEISSEETEDESNEYSAKSKLGAVHTLSSSDSYSDDEHKSPVNRSSAVSKKQYTIPKLSQYKEKKENQAVQPGPGQQTKRETEESRRSVKEETGRSRVKSKEKTGSRVS</sequence>
<feature type="compositionally biased region" description="Polar residues" evidence="1">
    <location>
        <begin position="73"/>
        <end position="82"/>
    </location>
</feature>
<accession>A0A8D8YZH8</accession>
<name>A0A8D8YZH8_9HEMI</name>
<proteinExistence type="predicted"/>
<protein>
    <submittedName>
        <fullName evidence="2">Uncharacterized protein</fullName>
    </submittedName>
</protein>
<organism evidence="2">
    <name type="scientific">Cacopsylla melanoneura</name>
    <dbReference type="NCBI Taxonomy" id="428564"/>
    <lineage>
        <taxon>Eukaryota</taxon>
        <taxon>Metazoa</taxon>
        <taxon>Ecdysozoa</taxon>
        <taxon>Arthropoda</taxon>
        <taxon>Hexapoda</taxon>
        <taxon>Insecta</taxon>
        <taxon>Pterygota</taxon>
        <taxon>Neoptera</taxon>
        <taxon>Paraneoptera</taxon>
        <taxon>Hemiptera</taxon>
        <taxon>Sternorrhyncha</taxon>
        <taxon>Psylloidea</taxon>
        <taxon>Psyllidae</taxon>
        <taxon>Psyllinae</taxon>
        <taxon>Cacopsylla</taxon>
    </lineage>
</organism>
<feature type="region of interest" description="Disordered" evidence="1">
    <location>
        <begin position="1"/>
        <end position="114"/>
    </location>
</feature>
<dbReference type="EMBL" id="HBUF01401766">
    <property type="protein sequence ID" value="CAG6737091.1"/>
    <property type="molecule type" value="Transcribed_RNA"/>
</dbReference>
<dbReference type="AlphaFoldDB" id="A0A8D8YZH8"/>
<feature type="compositionally biased region" description="Polar residues" evidence="1">
    <location>
        <begin position="47"/>
        <end position="57"/>
    </location>
</feature>
<evidence type="ECO:0000313" key="2">
    <source>
        <dbReference type="EMBL" id="CAG6737091.1"/>
    </source>
</evidence>
<feature type="compositionally biased region" description="Basic and acidic residues" evidence="1">
    <location>
        <begin position="83"/>
        <end position="114"/>
    </location>
</feature>
<evidence type="ECO:0000256" key="1">
    <source>
        <dbReference type="SAM" id="MobiDB-lite"/>
    </source>
</evidence>